<evidence type="ECO:0000313" key="2">
    <source>
        <dbReference type="EMBL" id="NGX98162.1"/>
    </source>
</evidence>
<gene>
    <name evidence="2" type="ORF">G4V63_24035</name>
</gene>
<feature type="non-terminal residue" evidence="2">
    <location>
        <position position="109"/>
    </location>
</feature>
<keyword evidence="3" id="KW-1185">Reference proteome</keyword>
<feature type="domain" description="RES" evidence="1">
    <location>
        <begin position="33"/>
        <end position="105"/>
    </location>
</feature>
<dbReference type="Proteomes" id="UP000480266">
    <property type="component" value="Unassembled WGS sequence"/>
</dbReference>
<evidence type="ECO:0000259" key="1">
    <source>
        <dbReference type="Pfam" id="PF08808"/>
    </source>
</evidence>
<dbReference type="Pfam" id="PF08808">
    <property type="entry name" value="RES"/>
    <property type="match status" value="1"/>
</dbReference>
<dbReference type="AlphaFoldDB" id="A0A7C9RJ44"/>
<comment type="caution">
    <text evidence="2">The sequence shown here is derived from an EMBL/GenBank/DDBJ whole genome shotgun (WGS) entry which is preliminary data.</text>
</comment>
<proteinExistence type="predicted"/>
<accession>A0A7C9RJ44</accession>
<dbReference type="InterPro" id="IPR014914">
    <property type="entry name" value="RES_dom"/>
</dbReference>
<sequence>MPPAGFASRTLSLVDVARGAVWRRLYQNRFPNALGYGFSPSRFSDPETTLVFPERFGVVYFGNSIKVCFVEAILRDRGVARTHTFPIDLVTRHALHAQRRRDVLVNRQR</sequence>
<protein>
    <submittedName>
        <fullName evidence="2">RES domain-containing protein</fullName>
    </submittedName>
</protein>
<dbReference type="EMBL" id="JAAMRR010001214">
    <property type="protein sequence ID" value="NGX98162.1"/>
    <property type="molecule type" value="Genomic_DNA"/>
</dbReference>
<organism evidence="2 3">
    <name type="scientific">Candidatus Afipia apatlaquensis</name>
    <dbReference type="NCBI Taxonomy" id="2712852"/>
    <lineage>
        <taxon>Bacteria</taxon>
        <taxon>Pseudomonadati</taxon>
        <taxon>Pseudomonadota</taxon>
        <taxon>Alphaproteobacteria</taxon>
        <taxon>Hyphomicrobiales</taxon>
        <taxon>Nitrobacteraceae</taxon>
        <taxon>Afipia</taxon>
    </lineage>
</organism>
<evidence type="ECO:0000313" key="3">
    <source>
        <dbReference type="Proteomes" id="UP000480266"/>
    </source>
</evidence>
<name>A0A7C9RJ44_9BRAD</name>
<reference evidence="2" key="1">
    <citation type="submission" date="2020-02" db="EMBL/GenBank/DDBJ databases">
        <title>Draft genome sequence of Candidatus Afipia apatlaquensis IBT-C3, a potential strain for decolorization of textile dyes.</title>
        <authorList>
            <person name="Sanchez-Reyes A."/>
            <person name="Breton-Deval L."/>
            <person name="Mangelson H."/>
            <person name="Sanchez-Flores A."/>
        </authorList>
    </citation>
    <scope>NUCLEOTIDE SEQUENCE [LARGE SCALE GENOMIC DNA]</scope>
    <source>
        <strain evidence="2">IBT-C3</strain>
    </source>
</reference>